<dbReference type="PANTHER" id="PTHR23131">
    <property type="entry name" value="ENDORIBONUCLEASE LACTB2"/>
    <property type="match status" value="1"/>
</dbReference>
<dbReference type="OrthoDB" id="9788263at2"/>
<evidence type="ECO:0000313" key="3">
    <source>
        <dbReference type="EMBL" id="TFD66426.1"/>
    </source>
</evidence>
<feature type="region of interest" description="Disordered" evidence="1">
    <location>
        <begin position="1"/>
        <end position="24"/>
    </location>
</feature>
<dbReference type="InterPro" id="IPR050662">
    <property type="entry name" value="Sec-metab_biosynth-thioest"/>
</dbReference>
<feature type="domain" description="Metallo-beta-lactamase" evidence="2">
    <location>
        <begin position="30"/>
        <end position="186"/>
    </location>
</feature>
<keyword evidence="3" id="KW-0378">Hydrolase</keyword>
<name>A0A4R9ANU9_9MICO</name>
<dbReference type="SMART" id="SM00849">
    <property type="entry name" value="Lactamase_B"/>
    <property type="match status" value="1"/>
</dbReference>
<dbReference type="CDD" id="cd16278">
    <property type="entry name" value="metallo-hydrolase-like_MBL-fold"/>
    <property type="match status" value="1"/>
</dbReference>
<dbReference type="EMBL" id="SOHK01000012">
    <property type="protein sequence ID" value="TFD66426.1"/>
    <property type="molecule type" value="Genomic_DNA"/>
</dbReference>
<dbReference type="AlphaFoldDB" id="A0A4R9ANU9"/>
<organism evidence="3 4">
    <name type="scientific">Cryobacterium ruanii</name>
    <dbReference type="NCBI Taxonomy" id="1259197"/>
    <lineage>
        <taxon>Bacteria</taxon>
        <taxon>Bacillati</taxon>
        <taxon>Actinomycetota</taxon>
        <taxon>Actinomycetes</taxon>
        <taxon>Micrococcales</taxon>
        <taxon>Microbacteriaceae</taxon>
        <taxon>Cryobacterium</taxon>
    </lineage>
</organism>
<reference evidence="3 4" key="1">
    <citation type="submission" date="2019-03" db="EMBL/GenBank/DDBJ databases">
        <title>Genomics of glacier-inhabiting Cryobacterium strains.</title>
        <authorList>
            <person name="Liu Q."/>
            <person name="Xin Y.-H."/>
        </authorList>
    </citation>
    <scope>NUCLEOTIDE SEQUENCE [LARGE SCALE GENOMIC DNA]</scope>
    <source>
        <strain evidence="3 4">Sr36</strain>
    </source>
</reference>
<protein>
    <submittedName>
        <fullName evidence="3">MBL fold metallo-hydrolase</fullName>
    </submittedName>
</protein>
<accession>A0A4R9ANU9</accession>
<dbReference type="InterPro" id="IPR036866">
    <property type="entry name" value="RibonucZ/Hydroxyglut_hydro"/>
</dbReference>
<dbReference type="PANTHER" id="PTHR23131:SF0">
    <property type="entry name" value="ENDORIBONUCLEASE LACTB2"/>
    <property type="match status" value="1"/>
</dbReference>
<dbReference type="Gene3D" id="1.10.10.10">
    <property type="entry name" value="Winged helix-like DNA-binding domain superfamily/Winged helix DNA-binding domain"/>
    <property type="match status" value="1"/>
</dbReference>
<keyword evidence="4" id="KW-1185">Reference proteome</keyword>
<proteinExistence type="predicted"/>
<evidence type="ECO:0000259" key="2">
    <source>
        <dbReference type="SMART" id="SM00849"/>
    </source>
</evidence>
<dbReference type="Proteomes" id="UP000298154">
    <property type="component" value="Unassembled WGS sequence"/>
</dbReference>
<dbReference type="GO" id="GO:0016787">
    <property type="term" value="F:hydrolase activity"/>
    <property type="evidence" value="ECO:0007669"/>
    <property type="project" value="UniProtKB-KW"/>
</dbReference>
<dbReference type="InterPro" id="IPR036388">
    <property type="entry name" value="WH-like_DNA-bd_sf"/>
</dbReference>
<dbReference type="RefSeq" id="WP_134555558.1">
    <property type="nucleotide sequence ID" value="NZ_SOHK01000012.1"/>
</dbReference>
<dbReference type="Gene3D" id="3.60.15.10">
    <property type="entry name" value="Ribonuclease Z/Hydroxyacylglutathione hydrolase-like"/>
    <property type="match status" value="1"/>
</dbReference>
<gene>
    <name evidence="3" type="ORF">E3T47_08060</name>
</gene>
<evidence type="ECO:0000256" key="1">
    <source>
        <dbReference type="SAM" id="MobiDB-lite"/>
    </source>
</evidence>
<evidence type="ECO:0000313" key="4">
    <source>
        <dbReference type="Proteomes" id="UP000298154"/>
    </source>
</evidence>
<dbReference type="InterPro" id="IPR001279">
    <property type="entry name" value="Metallo-B-lactamas"/>
</dbReference>
<dbReference type="SUPFAM" id="SSF56281">
    <property type="entry name" value="Metallo-hydrolase/oxidoreductase"/>
    <property type="match status" value="1"/>
</dbReference>
<comment type="caution">
    <text evidence="3">The sequence shown here is derived from an EMBL/GenBank/DDBJ whole genome shotgun (WGS) entry which is preliminary data.</text>
</comment>
<dbReference type="Pfam" id="PF00753">
    <property type="entry name" value="Lactamase_B"/>
    <property type="match status" value="1"/>
</dbReference>
<sequence length="258" mass="26861">MPDDSARPQRTSPLTRSLLAPNAGPMTLDGTNTYLIGAPDSRSIVVVDPGPLDEGHLSTLAASGRVELVLITHRHADHTAASERFAALTNAPIRAFDPAYCVNGDPLVDGEQLSAAGTSIRVVATPGHTDDSICLHLPGDGLTGSVLTGDTILGRGTSIIDGALADYLASLEALRALGPATVLPAHGPILPDLAAICTAYLAHRHERLDQVRAALATFGSEATVAEVTDLVYAQMDAAVRLAAEASVRAQLAYLREPR</sequence>